<dbReference type="GO" id="GO:0016740">
    <property type="term" value="F:transferase activity"/>
    <property type="evidence" value="ECO:0007669"/>
    <property type="project" value="UniProtKB-UniRule"/>
</dbReference>
<keyword evidence="13" id="KW-0449">Lipoprotein</keyword>
<evidence type="ECO:0000256" key="10">
    <source>
        <dbReference type="ARBA" id="ARBA00048540"/>
    </source>
</evidence>
<dbReference type="InterPro" id="IPR024932">
    <property type="entry name" value="ApbE"/>
</dbReference>
<dbReference type="EC" id="2.7.1.180" evidence="2 11"/>
<dbReference type="SUPFAM" id="SSF143631">
    <property type="entry name" value="ApbE-like"/>
    <property type="match status" value="1"/>
</dbReference>
<evidence type="ECO:0000256" key="3">
    <source>
        <dbReference type="ARBA" id="ARBA00016337"/>
    </source>
</evidence>
<dbReference type="GO" id="GO:0046872">
    <property type="term" value="F:metal ion binding"/>
    <property type="evidence" value="ECO:0007669"/>
    <property type="project" value="UniProtKB-UniRule"/>
</dbReference>
<comment type="catalytic activity">
    <reaction evidence="10 11">
        <text>L-threonyl-[protein] + FAD = FMN-L-threonyl-[protein] + AMP + H(+)</text>
        <dbReference type="Rhea" id="RHEA:36847"/>
        <dbReference type="Rhea" id="RHEA-COMP:11060"/>
        <dbReference type="Rhea" id="RHEA-COMP:11061"/>
        <dbReference type="ChEBI" id="CHEBI:15378"/>
        <dbReference type="ChEBI" id="CHEBI:30013"/>
        <dbReference type="ChEBI" id="CHEBI:57692"/>
        <dbReference type="ChEBI" id="CHEBI:74257"/>
        <dbReference type="ChEBI" id="CHEBI:456215"/>
        <dbReference type="EC" id="2.7.1.180"/>
    </reaction>
</comment>
<keyword evidence="4 11" id="KW-0285">Flavoprotein</keyword>
<feature type="binding site" evidence="12">
    <location>
        <position position="261"/>
    </location>
    <ligand>
        <name>Mg(2+)</name>
        <dbReference type="ChEBI" id="CHEBI:18420"/>
    </ligand>
</feature>
<evidence type="ECO:0000256" key="6">
    <source>
        <dbReference type="ARBA" id="ARBA00022723"/>
    </source>
</evidence>
<evidence type="ECO:0000256" key="9">
    <source>
        <dbReference type="ARBA" id="ARBA00031306"/>
    </source>
</evidence>
<evidence type="ECO:0000256" key="5">
    <source>
        <dbReference type="ARBA" id="ARBA00022679"/>
    </source>
</evidence>
<keyword evidence="14" id="KW-1185">Reference proteome</keyword>
<evidence type="ECO:0000313" key="13">
    <source>
        <dbReference type="EMBL" id="SEQ11441.1"/>
    </source>
</evidence>
<keyword evidence="6 11" id="KW-0479">Metal-binding</keyword>
<evidence type="ECO:0000256" key="8">
    <source>
        <dbReference type="ARBA" id="ARBA00022842"/>
    </source>
</evidence>
<keyword evidence="7 11" id="KW-0274">FAD</keyword>
<evidence type="ECO:0000256" key="11">
    <source>
        <dbReference type="PIRNR" id="PIRNR006268"/>
    </source>
</evidence>
<reference evidence="14" key="1">
    <citation type="submission" date="2016-10" db="EMBL/GenBank/DDBJ databases">
        <authorList>
            <person name="Varghese N."/>
            <person name="Submissions S."/>
        </authorList>
    </citation>
    <scope>NUCLEOTIDE SEQUENCE [LARGE SCALE GENOMIC DNA]</scope>
    <source>
        <strain evidence="14">8N4</strain>
    </source>
</reference>
<dbReference type="EMBL" id="FOGC01000001">
    <property type="protein sequence ID" value="SEQ11441.1"/>
    <property type="molecule type" value="Genomic_DNA"/>
</dbReference>
<dbReference type="Proteomes" id="UP000242515">
    <property type="component" value="Unassembled WGS sequence"/>
</dbReference>
<name>A0A1H9DDI7_9GAMM</name>
<evidence type="ECO:0000256" key="12">
    <source>
        <dbReference type="PIRSR" id="PIRSR006268-2"/>
    </source>
</evidence>
<evidence type="ECO:0000313" key="14">
    <source>
        <dbReference type="Proteomes" id="UP000242515"/>
    </source>
</evidence>
<keyword evidence="8 11" id="KW-0460">Magnesium</keyword>
<feature type="binding site" evidence="12">
    <location>
        <position position="144"/>
    </location>
    <ligand>
        <name>Mg(2+)</name>
        <dbReference type="ChEBI" id="CHEBI:18420"/>
    </ligand>
</feature>
<gene>
    <name evidence="13" type="ORF">SAMN05216522_101239</name>
</gene>
<feature type="binding site" evidence="12">
    <location>
        <position position="257"/>
    </location>
    <ligand>
        <name>Mg(2+)</name>
        <dbReference type="ChEBI" id="CHEBI:18420"/>
    </ligand>
</feature>
<dbReference type="Pfam" id="PF02424">
    <property type="entry name" value="ApbE"/>
    <property type="match status" value="1"/>
</dbReference>
<sequence>MADYQAVMMGSPIRLSLSQENPQRAREVFQLIKQQEALLTVNRADSLLMTVNRAAGRHPVVVPNAIFQLVSLARQVSLLPGSLFNLAIGPLVKAWRIGFSGQCPPPSRQIDKALALVDPHDIQLDPDTHSIFLRKPGMEIDLGAIAKGYIADKVCQYLQSQQEPYALINLGGNIHTLSRPVDHPWQIGLRKPFSSPHTLSARLAVSGRSVVTSGIYERYFLHQQRCYHHILDSRTGYPLDNDLLSVTVVSESSLIGDVYSTLLYGMGVEQSLAWLAHHPEIEAVMITRHNQIICSSQHHFQCHVLDLNQ</sequence>
<dbReference type="PANTHER" id="PTHR30040:SF2">
    <property type="entry name" value="FAD:PROTEIN FMN TRANSFERASE"/>
    <property type="match status" value="1"/>
</dbReference>
<dbReference type="RefSeq" id="WP_092671540.1">
    <property type="nucleotide sequence ID" value="NZ_FOGC01000001.1"/>
</dbReference>
<dbReference type="Gene3D" id="3.10.520.10">
    <property type="entry name" value="ApbE-like domains"/>
    <property type="match status" value="1"/>
</dbReference>
<dbReference type="OrthoDB" id="9778595at2"/>
<dbReference type="STRING" id="988801.SAMN05216522_101239"/>
<dbReference type="InterPro" id="IPR003374">
    <property type="entry name" value="ApbE-like_sf"/>
</dbReference>
<evidence type="ECO:0000256" key="1">
    <source>
        <dbReference type="ARBA" id="ARBA00008282"/>
    </source>
</evidence>
<evidence type="ECO:0000256" key="7">
    <source>
        <dbReference type="ARBA" id="ARBA00022827"/>
    </source>
</evidence>
<dbReference type="PANTHER" id="PTHR30040">
    <property type="entry name" value="THIAMINE BIOSYNTHESIS LIPOPROTEIN APBE"/>
    <property type="match status" value="1"/>
</dbReference>
<evidence type="ECO:0000256" key="4">
    <source>
        <dbReference type="ARBA" id="ARBA00022630"/>
    </source>
</evidence>
<dbReference type="AlphaFoldDB" id="A0A1H9DDI7"/>
<proteinExistence type="inferred from homology"/>
<dbReference type="PIRSF" id="PIRSF006268">
    <property type="entry name" value="ApbE"/>
    <property type="match status" value="1"/>
</dbReference>
<evidence type="ECO:0000256" key="2">
    <source>
        <dbReference type="ARBA" id="ARBA00011955"/>
    </source>
</evidence>
<organism evidence="13 14">
    <name type="scientific">Rosenbergiella nectarea</name>
    <dbReference type="NCBI Taxonomy" id="988801"/>
    <lineage>
        <taxon>Bacteria</taxon>
        <taxon>Pseudomonadati</taxon>
        <taxon>Pseudomonadota</taxon>
        <taxon>Gammaproteobacteria</taxon>
        <taxon>Enterobacterales</taxon>
        <taxon>Erwiniaceae</taxon>
        <taxon>Rosenbergiella</taxon>
    </lineage>
</organism>
<comment type="similarity">
    <text evidence="1 11">Belongs to the ApbE family.</text>
</comment>
<comment type="cofactor">
    <cofactor evidence="12">
        <name>Mg(2+)</name>
        <dbReference type="ChEBI" id="CHEBI:18420"/>
    </cofactor>
    <cofactor evidence="12">
        <name>Mn(2+)</name>
        <dbReference type="ChEBI" id="CHEBI:29035"/>
    </cofactor>
    <text evidence="12">Magnesium. Can also use manganese.</text>
</comment>
<keyword evidence="5 11" id="KW-0808">Transferase</keyword>
<accession>A0A1H9DDI7</accession>
<protein>
    <recommendedName>
        <fullName evidence="3 11">FAD:protein FMN transferase</fullName>
        <ecNumber evidence="2 11">2.7.1.180</ecNumber>
    </recommendedName>
    <alternativeName>
        <fullName evidence="9 11">Flavin transferase</fullName>
    </alternativeName>
</protein>